<gene>
    <name evidence="3" type="ORF">DWB77_00057</name>
</gene>
<evidence type="ECO:0000259" key="2">
    <source>
        <dbReference type="SMART" id="SM00421"/>
    </source>
</evidence>
<feature type="region of interest" description="Disordered" evidence="1">
    <location>
        <begin position="1"/>
        <end position="20"/>
    </location>
</feature>
<dbReference type="AlphaFoldDB" id="A0A387HAH7"/>
<accession>A0A387HAH7</accession>
<evidence type="ECO:0000256" key="1">
    <source>
        <dbReference type="SAM" id="MobiDB-lite"/>
    </source>
</evidence>
<dbReference type="Gene3D" id="1.10.10.10">
    <property type="entry name" value="Winged helix-like DNA-binding domain superfamily/Winged helix DNA-binding domain"/>
    <property type="match status" value="1"/>
</dbReference>
<evidence type="ECO:0000313" key="3">
    <source>
        <dbReference type="EMBL" id="AYG77950.1"/>
    </source>
</evidence>
<keyword evidence="4" id="KW-1185">Reference proteome</keyword>
<proteinExistence type="predicted"/>
<dbReference type="GO" id="GO:0003677">
    <property type="term" value="F:DNA binding"/>
    <property type="evidence" value="ECO:0007669"/>
    <property type="project" value="InterPro"/>
</dbReference>
<dbReference type="InterPro" id="IPR016032">
    <property type="entry name" value="Sig_transdc_resp-reg_C-effctor"/>
</dbReference>
<sequence length="200" mass="21780">MSSQTDRTVPLRAERTHDGPVGASDHYVHARLCRAKPPGVLDGICPAGLEDLGTLERKILELLVIGSTDRAIAEALAVSPDQVSWCVRKLIKRVGHRTTRAGLVALALRHRLVDHPRPQHPGHLPDESMALLWSLACGQTFKAFAEGIGTWEAERIRTNLRMRLCGLPNPERSATAPLTPGHAVYMGWPTLAEEAGWGSA</sequence>
<dbReference type="SUPFAM" id="SSF46894">
    <property type="entry name" value="C-terminal effector domain of the bipartite response regulators"/>
    <property type="match status" value="1"/>
</dbReference>
<dbReference type="InterPro" id="IPR036388">
    <property type="entry name" value="WH-like_DNA-bd_sf"/>
</dbReference>
<dbReference type="SMART" id="SM00421">
    <property type="entry name" value="HTH_LUXR"/>
    <property type="match status" value="1"/>
</dbReference>
<dbReference type="KEGG" id="shun:DWB77_00057"/>
<dbReference type="EMBL" id="CP032698">
    <property type="protein sequence ID" value="AYG77950.1"/>
    <property type="molecule type" value="Genomic_DNA"/>
</dbReference>
<name>A0A387HAH7_9ACTN</name>
<dbReference type="GO" id="GO:0006355">
    <property type="term" value="P:regulation of DNA-templated transcription"/>
    <property type="evidence" value="ECO:0007669"/>
    <property type="project" value="InterPro"/>
</dbReference>
<feature type="domain" description="HTH luxR-type" evidence="2">
    <location>
        <begin position="49"/>
        <end position="107"/>
    </location>
</feature>
<dbReference type="Proteomes" id="UP000271554">
    <property type="component" value="Chromosome"/>
</dbReference>
<evidence type="ECO:0000313" key="4">
    <source>
        <dbReference type="Proteomes" id="UP000271554"/>
    </source>
</evidence>
<organism evidence="3 4">
    <name type="scientific">Streptomyces hundungensis</name>
    <dbReference type="NCBI Taxonomy" id="1077946"/>
    <lineage>
        <taxon>Bacteria</taxon>
        <taxon>Bacillati</taxon>
        <taxon>Actinomycetota</taxon>
        <taxon>Actinomycetes</taxon>
        <taxon>Kitasatosporales</taxon>
        <taxon>Streptomycetaceae</taxon>
        <taxon>Streptomyces</taxon>
    </lineage>
</organism>
<dbReference type="InterPro" id="IPR000792">
    <property type="entry name" value="Tscrpt_reg_LuxR_C"/>
</dbReference>
<reference evidence="3 4" key="1">
    <citation type="submission" date="2018-10" db="EMBL/GenBank/DDBJ databases">
        <title>Relationship between Morphology and Antimicrobial Activity in Streptomyces.</title>
        <authorList>
            <person name="Kang H.J."/>
            <person name="Kim S.B."/>
        </authorList>
    </citation>
    <scope>NUCLEOTIDE SEQUENCE [LARGE SCALE GENOMIC DNA]</scope>
    <source>
        <strain evidence="3 4">BH38</strain>
    </source>
</reference>
<protein>
    <recommendedName>
        <fullName evidence="2">HTH luxR-type domain-containing protein</fullName>
    </recommendedName>
</protein>